<evidence type="ECO:0000256" key="7">
    <source>
        <dbReference type="ARBA" id="ARBA00022840"/>
    </source>
</evidence>
<dbReference type="SUPFAM" id="SSF55785">
    <property type="entry name" value="PYP-like sensor domain (PAS domain)"/>
    <property type="match status" value="1"/>
</dbReference>
<feature type="compositionally biased region" description="Basic and acidic residues" evidence="11">
    <location>
        <begin position="873"/>
        <end position="884"/>
    </location>
</feature>
<dbReference type="EMBL" id="CCYA01000260">
    <property type="protein sequence ID" value="CEH15313.1"/>
    <property type="molecule type" value="Genomic_DNA"/>
</dbReference>
<dbReference type="PANTHER" id="PTHR24356">
    <property type="entry name" value="SERINE/THREONINE-PROTEIN KINASE"/>
    <property type="match status" value="1"/>
</dbReference>
<dbReference type="InterPro" id="IPR050236">
    <property type="entry name" value="Ser_Thr_kinase_AGC"/>
</dbReference>
<feature type="compositionally biased region" description="Low complexity" evidence="11">
    <location>
        <begin position="563"/>
        <end position="577"/>
    </location>
</feature>
<evidence type="ECO:0000256" key="8">
    <source>
        <dbReference type="ARBA" id="ARBA00047899"/>
    </source>
</evidence>
<dbReference type="Gene3D" id="3.40.50.2300">
    <property type="match status" value="1"/>
</dbReference>
<keyword evidence="6 14" id="KW-0418">Kinase</keyword>
<keyword evidence="3 10" id="KW-0597">Phosphoprotein</keyword>
<protein>
    <recommendedName>
        <fullName evidence="1">non-specific serine/threonine protein kinase</fullName>
        <ecNumber evidence="1">2.7.11.1</ecNumber>
    </recommendedName>
</protein>
<dbReference type="Gene3D" id="3.30.450.20">
    <property type="entry name" value="PAS domain"/>
    <property type="match status" value="1"/>
</dbReference>
<feature type="region of interest" description="Disordered" evidence="11">
    <location>
        <begin position="958"/>
        <end position="988"/>
    </location>
</feature>
<feature type="compositionally biased region" description="Low complexity" evidence="11">
    <location>
        <begin position="502"/>
        <end position="511"/>
    </location>
</feature>
<accession>A0A0P1BHN6</accession>
<dbReference type="CDD" id="cd00130">
    <property type="entry name" value="PAS"/>
    <property type="match status" value="1"/>
</dbReference>
<feature type="region of interest" description="Disordered" evidence="11">
    <location>
        <begin position="1201"/>
        <end position="1315"/>
    </location>
</feature>
<evidence type="ECO:0000313" key="15">
    <source>
        <dbReference type="Proteomes" id="UP000054845"/>
    </source>
</evidence>
<dbReference type="SUPFAM" id="SSF56112">
    <property type="entry name" value="Protein kinase-like (PK-like)"/>
    <property type="match status" value="1"/>
</dbReference>
<evidence type="ECO:0000256" key="11">
    <source>
        <dbReference type="SAM" id="MobiDB-lite"/>
    </source>
</evidence>
<dbReference type="PROSITE" id="PS50110">
    <property type="entry name" value="RESPONSE_REGULATORY"/>
    <property type="match status" value="1"/>
</dbReference>
<feature type="compositionally biased region" description="Low complexity" evidence="11">
    <location>
        <begin position="885"/>
        <end position="894"/>
    </location>
</feature>
<evidence type="ECO:0000259" key="13">
    <source>
        <dbReference type="PROSITE" id="PS50110"/>
    </source>
</evidence>
<dbReference type="SUPFAM" id="SSF52172">
    <property type="entry name" value="CheY-like"/>
    <property type="match status" value="1"/>
</dbReference>
<evidence type="ECO:0000256" key="3">
    <source>
        <dbReference type="ARBA" id="ARBA00022553"/>
    </source>
</evidence>
<dbReference type="InterPro" id="IPR035965">
    <property type="entry name" value="PAS-like_dom_sf"/>
</dbReference>
<dbReference type="InterPro" id="IPR008271">
    <property type="entry name" value="Ser/Thr_kinase_AS"/>
</dbReference>
<dbReference type="FunFam" id="3.30.200.20:FF:001008">
    <property type="entry name" value="Serine/threonine-protein kinase cek1"/>
    <property type="match status" value="1"/>
</dbReference>
<comment type="catalytic activity">
    <reaction evidence="9">
        <text>L-seryl-[protein] + ATP = O-phospho-L-seryl-[protein] + ADP + H(+)</text>
        <dbReference type="Rhea" id="RHEA:17989"/>
        <dbReference type="Rhea" id="RHEA-COMP:9863"/>
        <dbReference type="Rhea" id="RHEA-COMP:11604"/>
        <dbReference type="ChEBI" id="CHEBI:15378"/>
        <dbReference type="ChEBI" id="CHEBI:29999"/>
        <dbReference type="ChEBI" id="CHEBI:30616"/>
        <dbReference type="ChEBI" id="CHEBI:83421"/>
        <dbReference type="ChEBI" id="CHEBI:456216"/>
        <dbReference type="EC" id="2.7.11.1"/>
    </reaction>
</comment>
<evidence type="ECO:0000256" key="2">
    <source>
        <dbReference type="ARBA" id="ARBA00022527"/>
    </source>
</evidence>
<evidence type="ECO:0000256" key="5">
    <source>
        <dbReference type="ARBA" id="ARBA00022741"/>
    </source>
</evidence>
<evidence type="ECO:0000256" key="9">
    <source>
        <dbReference type="ARBA" id="ARBA00048679"/>
    </source>
</evidence>
<dbReference type="Proteomes" id="UP000054845">
    <property type="component" value="Unassembled WGS sequence"/>
</dbReference>
<feature type="compositionally biased region" description="Low complexity" evidence="11">
    <location>
        <begin position="1230"/>
        <end position="1243"/>
    </location>
</feature>
<dbReference type="GO" id="GO:0005737">
    <property type="term" value="C:cytoplasm"/>
    <property type="evidence" value="ECO:0007669"/>
    <property type="project" value="TreeGrafter"/>
</dbReference>
<sequence length="1522" mass="162986">MLAQQNYRLSSPPAHPLGATSSVQRSNASQALSRSRSRDVLRSVSASRSTSRSHSPMPLTTDSPQLSPARRIRPLFTEDPPLEPYIPALQEIVSLAMEVVNTSIEALASRTGACSEIISKVQTVGRVWDEHPDWPRRGCSPALEPFTSRRVVSESDRSRLIAAHLAQDQAAEQQTRQTTDEEKRVTLQAAAETSNVLIELSLDDETLLYVSPAWRIVVGSDPSDVLDRPIADLLAPGDVTTFAEAREQLQVNDSHTVEAAFRLRIDRSMVQISEDEDEATDYYQEMEGKGMLMRDRQSGQASHTMWVFKPMASPEPKGDLSPRQQKASSDAGEPPAVVNPAIAINTDPLLCRIFPIITPHPSNEPPSALEMATRAISPRHPHAASVRKQHLRALDSLLEALRSAVTISTPAVKEDVAEQPIEKQRLLSPESEGKVGHARNWRRPTVEDGGLDTLAMDVESAIKVKISAVTRMLNTIIYVETVRQEWEARVEAALADAEGSDTDGTSGQSSRGADEDAAGVNETTLDRVHDLSAALEVSEPDSNEDEEDGHTSGILLERDDRGLPSFSSSEPSPSPGVGDDDDIPGVESQMGGVADAHALPIPISGGLDNSATQSEKAPQQAQSRRKGVNTTSTLQTRRMSTLSQPGVVHTPPLSPRQLPELAGSAGKVRRISLSQRNSPQLSASAAVSPRLPPMAPSSRPTASSIKDFDILKPISKGAFGSVFLAKKRTTGDYYAIKVLKKSDMIAKNQIRNVKAERMILMTQTQSPFVVKLFFTFQSAEYLYLVMEYLPGGDCASLCKALGGLPEEWARIFVAEVVIGLEQLHKQGVVHRDMKPDNLLIDQKGHLKLTDFGLSKYGLLGRQTRGTMRPHHGRSSEGRHAKDDSTGSGSASGSASGSGFGPGSLPTSATSVGTPLSRNGSQKLSSPWRAVASPTTPGLSNVVQSQAFYTGPLRGRIISDAGSSTASETTHDAPASRRDLDSPAAPRNKIVPVPSSALLESPGQIFGSNALAESFQALNTNSGGSGQPLKKFVGTPDYLAPESILGIGMDDMAVDWWAVGVILYEFLYGYPPFHAETPEKVFDNILSRNIDWEDGAMDYSPSARNLMERLMSSDPKDRLGTRGADEIKAHPFFAGIDWQALSDGEGPFVPQVTDPESTDYFDLRGAVHQEFSGEIERSRSEGMPALTQTLEQPLLHARHRSLSGKHGRGSVGGSQGASRFGAHPGGPPSPSNSASSQGSGPSRSTAPTSPAAVQQAHAGSKSHRRLPSELIASSPGSGNTPSSSGLFAAGNQASSSTGMDRRRSQLAESVADGNASPRRISLPLRLHTDLLGSPDRPSLPSNWRERRQAEITCVGEGPAASMEDALVSTTAETVTCLVAEDNPISLRMLESILRKLGCQCSTVRNGAEAVRLAMGDVKYAVLFVDVSLPIVNGQDVARMVKSTRNINSSTPIVALASFDRDTGLNASGSVFDAVLAKPLELSDVCEVLPRLGFTKQPPRRSAGSMGSAVPPSDAESHPDAAEA</sequence>
<evidence type="ECO:0000313" key="14">
    <source>
        <dbReference type="EMBL" id="CEH15313.1"/>
    </source>
</evidence>
<dbReference type="OrthoDB" id="162894at2759"/>
<dbReference type="CDD" id="cd17546">
    <property type="entry name" value="REC_hyHK_CKI1_RcsC-like"/>
    <property type="match status" value="1"/>
</dbReference>
<dbReference type="SMART" id="SM00448">
    <property type="entry name" value="REC"/>
    <property type="match status" value="1"/>
</dbReference>
<feature type="region of interest" description="Disordered" evidence="11">
    <location>
        <begin position="862"/>
        <end position="938"/>
    </location>
</feature>
<dbReference type="STRING" id="401625.A0A0P1BHN6"/>
<reference evidence="14 15" key="1">
    <citation type="submission" date="2014-09" db="EMBL/GenBank/DDBJ databases">
        <authorList>
            <person name="Magalhaes I.L.F."/>
            <person name="Oliveira U."/>
            <person name="Santos F.R."/>
            <person name="Vidigal T.H.D.A."/>
            <person name="Brescovit A.D."/>
            <person name="Santos A.J."/>
        </authorList>
    </citation>
    <scope>NUCLEOTIDE SEQUENCE [LARGE SCALE GENOMIC DNA]</scope>
</reference>
<dbReference type="GO" id="GO:0004674">
    <property type="term" value="F:protein serine/threonine kinase activity"/>
    <property type="evidence" value="ECO:0007669"/>
    <property type="project" value="UniProtKB-KW"/>
</dbReference>
<dbReference type="InterPro" id="IPR000014">
    <property type="entry name" value="PAS"/>
</dbReference>
<comment type="catalytic activity">
    <reaction evidence="8">
        <text>L-threonyl-[protein] + ATP = O-phospho-L-threonyl-[protein] + ADP + H(+)</text>
        <dbReference type="Rhea" id="RHEA:46608"/>
        <dbReference type="Rhea" id="RHEA-COMP:11060"/>
        <dbReference type="Rhea" id="RHEA-COMP:11605"/>
        <dbReference type="ChEBI" id="CHEBI:15378"/>
        <dbReference type="ChEBI" id="CHEBI:30013"/>
        <dbReference type="ChEBI" id="CHEBI:30616"/>
        <dbReference type="ChEBI" id="CHEBI:61977"/>
        <dbReference type="ChEBI" id="CHEBI:456216"/>
        <dbReference type="EC" id="2.7.11.1"/>
    </reaction>
</comment>
<dbReference type="Pfam" id="PF00069">
    <property type="entry name" value="Pkinase"/>
    <property type="match status" value="2"/>
</dbReference>
<dbReference type="Pfam" id="PF00072">
    <property type="entry name" value="Response_reg"/>
    <property type="match status" value="1"/>
</dbReference>
<feature type="region of interest" description="Disordered" evidence="11">
    <location>
        <begin position="495"/>
        <end position="519"/>
    </location>
</feature>
<feature type="compositionally biased region" description="Polar residues" evidence="11">
    <location>
        <begin position="607"/>
        <end position="644"/>
    </location>
</feature>
<dbReference type="GO" id="GO:0000160">
    <property type="term" value="P:phosphorelay signal transduction system"/>
    <property type="evidence" value="ECO:0007669"/>
    <property type="project" value="InterPro"/>
</dbReference>
<dbReference type="InterPro" id="IPR001789">
    <property type="entry name" value="Sig_transdc_resp-reg_receiver"/>
</dbReference>
<dbReference type="InterPro" id="IPR011006">
    <property type="entry name" value="CheY-like_superfamily"/>
</dbReference>
<dbReference type="GO" id="GO:0005524">
    <property type="term" value="F:ATP binding"/>
    <property type="evidence" value="ECO:0007669"/>
    <property type="project" value="UniProtKB-KW"/>
</dbReference>
<organism evidence="14 15">
    <name type="scientific">Ceraceosorus bombacis</name>
    <dbReference type="NCBI Taxonomy" id="401625"/>
    <lineage>
        <taxon>Eukaryota</taxon>
        <taxon>Fungi</taxon>
        <taxon>Dikarya</taxon>
        <taxon>Basidiomycota</taxon>
        <taxon>Ustilaginomycotina</taxon>
        <taxon>Exobasidiomycetes</taxon>
        <taxon>Ceraceosorales</taxon>
        <taxon>Ceraceosoraceae</taxon>
        <taxon>Ceraceosorus</taxon>
    </lineage>
</organism>
<feature type="region of interest" description="Disordered" evidence="11">
    <location>
        <begin position="310"/>
        <end position="335"/>
    </location>
</feature>
<feature type="domain" description="Response regulatory" evidence="13">
    <location>
        <begin position="1374"/>
        <end position="1491"/>
    </location>
</feature>
<evidence type="ECO:0000256" key="6">
    <source>
        <dbReference type="ARBA" id="ARBA00022777"/>
    </source>
</evidence>
<dbReference type="GO" id="GO:1901992">
    <property type="term" value="P:positive regulation of mitotic cell cycle phase transition"/>
    <property type="evidence" value="ECO:0007669"/>
    <property type="project" value="UniProtKB-ARBA"/>
</dbReference>
<feature type="compositionally biased region" description="Polar residues" evidence="11">
    <location>
        <begin position="672"/>
        <end position="685"/>
    </location>
</feature>
<evidence type="ECO:0000256" key="1">
    <source>
        <dbReference type="ARBA" id="ARBA00012513"/>
    </source>
</evidence>
<feature type="domain" description="Protein kinase" evidence="12">
    <location>
        <begin position="708"/>
        <end position="1132"/>
    </location>
</feature>
<keyword evidence="5" id="KW-0547">Nucleotide-binding</keyword>
<dbReference type="InterPro" id="IPR011009">
    <property type="entry name" value="Kinase-like_dom_sf"/>
</dbReference>
<feature type="region of interest" description="Disordered" evidence="11">
    <location>
        <begin position="1"/>
        <end position="69"/>
    </location>
</feature>
<dbReference type="Gene3D" id="1.10.510.10">
    <property type="entry name" value="Transferase(Phosphotransferase) domain 1"/>
    <property type="match status" value="2"/>
</dbReference>
<feature type="compositionally biased region" description="Basic and acidic residues" evidence="11">
    <location>
        <begin position="968"/>
        <end position="980"/>
    </location>
</feature>
<keyword evidence="2" id="KW-0723">Serine/threonine-protein kinase</keyword>
<proteinExistence type="predicted"/>
<dbReference type="FunFam" id="1.10.510.10:FF:000340">
    <property type="entry name" value="Serine threonine protein kinase"/>
    <property type="match status" value="1"/>
</dbReference>
<feature type="compositionally biased region" description="Low complexity" evidence="11">
    <location>
        <begin position="42"/>
        <end position="55"/>
    </location>
</feature>
<dbReference type="GO" id="GO:0005634">
    <property type="term" value="C:nucleus"/>
    <property type="evidence" value="ECO:0007669"/>
    <property type="project" value="TreeGrafter"/>
</dbReference>
<dbReference type="EC" id="2.7.11.1" evidence="1"/>
<keyword evidence="4" id="KW-0808">Transferase</keyword>
<evidence type="ECO:0000256" key="4">
    <source>
        <dbReference type="ARBA" id="ARBA00022679"/>
    </source>
</evidence>
<dbReference type="Gene3D" id="3.30.200.20">
    <property type="entry name" value="Phosphorylase Kinase, domain 1"/>
    <property type="match status" value="2"/>
</dbReference>
<dbReference type="PROSITE" id="PS50011">
    <property type="entry name" value="PROTEIN_KINASE_DOM"/>
    <property type="match status" value="1"/>
</dbReference>
<feature type="region of interest" description="Disordered" evidence="11">
    <location>
        <begin position="1494"/>
        <end position="1522"/>
    </location>
</feature>
<feature type="compositionally biased region" description="Low complexity" evidence="11">
    <location>
        <begin position="1272"/>
        <end position="1284"/>
    </location>
</feature>
<dbReference type="SMART" id="SM00220">
    <property type="entry name" value="S_TKc"/>
    <property type="match status" value="1"/>
</dbReference>
<dbReference type="PANTHER" id="PTHR24356:SF1">
    <property type="entry name" value="SERINE_THREONINE-PROTEIN KINASE GREATWALL"/>
    <property type="match status" value="1"/>
</dbReference>
<feature type="region of interest" description="Disordered" evidence="11">
    <location>
        <begin position="559"/>
        <end position="702"/>
    </location>
</feature>
<feature type="modified residue" description="4-aspartylphosphate" evidence="10">
    <location>
        <position position="1424"/>
    </location>
</feature>
<feature type="compositionally biased region" description="Polar residues" evidence="11">
    <location>
        <begin position="908"/>
        <end position="924"/>
    </location>
</feature>
<feature type="compositionally biased region" description="Basic and acidic residues" evidence="11">
    <location>
        <begin position="1513"/>
        <end position="1522"/>
    </location>
</feature>
<keyword evidence="7" id="KW-0067">ATP-binding</keyword>
<feature type="compositionally biased region" description="Polar residues" evidence="11">
    <location>
        <begin position="19"/>
        <end position="30"/>
    </location>
</feature>
<dbReference type="InterPro" id="IPR000719">
    <property type="entry name" value="Prot_kinase_dom"/>
</dbReference>
<name>A0A0P1BHN6_9BASI</name>
<evidence type="ECO:0000259" key="12">
    <source>
        <dbReference type="PROSITE" id="PS50011"/>
    </source>
</evidence>
<keyword evidence="15" id="KW-1185">Reference proteome</keyword>
<evidence type="ECO:0000256" key="10">
    <source>
        <dbReference type="PROSITE-ProRule" id="PRU00169"/>
    </source>
</evidence>
<dbReference type="PROSITE" id="PS00108">
    <property type="entry name" value="PROTEIN_KINASE_ST"/>
    <property type="match status" value="1"/>
</dbReference>